<sequence>MYGPVCKPYPGCPRQIGISFLGRRAIIRVAGPNPAFPGACNVALRPLSCRLQRKDYMMRHVVQAEANSTPRSIRETGGRRRSAGGWPTRTVNYGAPAQGPTLCRGCCRSRNRRTSTTEKCCTSALRGLSRTLGHRPEMEVHIKLRCSISHSHMGLAISAG</sequence>
<name>A0AAN6Q3Y1_9PEZI</name>
<gene>
    <name evidence="2" type="ORF">N658DRAFT_557651</name>
</gene>
<comment type="caution">
    <text evidence="2">The sequence shown here is derived from an EMBL/GenBank/DDBJ whole genome shotgun (WGS) entry which is preliminary data.</text>
</comment>
<reference evidence="2" key="2">
    <citation type="submission" date="2023-05" db="EMBL/GenBank/DDBJ databases">
        <authorList>
            <consortium name="Lawrence Berkeley National Laboratory"/>
            <person name="Steindorff A."/>
            <person name="Hensen N."/>
            <person name="Bonometti L."/>
            <person name="Westerberg I."/>
            <person name="Brannstrom I.O."/>
            <person name="Guillou S."/>
            <person name="Cros-Aarteil S."/>
            <person name="Calhoun S."/>
            <person name="Haridas S."/>
            <person name="Kuo A."/>
            <person name="Mondo S."/>
            <person name="Pangilinan J."/>
            <person name="Riley R."/>
            <person name="Labutti K."/>
            <person name="Andreopoulos B."/>
            <person name="Lipzen A."/>
            <person name="Chen C."/>
            <person name="Yanf M."/>
            <person name="Daum C."/>
            <person name="Ng V."/>
            <person name="Clum A."/>
            <person name="Ohm R."/>
            <person name="Martin F."/>
            <person name="Silar P."/>
            <person name="Natvig D."/>
            <person name="Lalanne C."/>
            <person name="Gautier V."/>
            <person name="Ament-Velasquez S.L."/>
            <person name="Kruys A."/>
            <person name="Hutchinson M.I."/>
            <person name="Powell A.J."/>
            <person name="Barry K."/>
            <person name="Miller A.N."/>
            <person name="Grigoriev I.V."/>
            <person name="Debuchy R."/>
            <person name="Gladieux P."/>
            <person name="Thoren M.H."/>
            <person name="Johannesson H."/>
        </authorList>
    </citation>
    <scope>NUCLEOTIDE SEQUENCE</scope>
    <source>
        <strain evidence="2">CBS 757.83</strain>
    </source>
</reference>
<feature type="region of interest" description="Disordered" evidence="1">
    <location>
        <begin position="67"/>
        <end position="88"/>
    </location>
</feature>
<reference evidence="2" key="1">
    <citation type="journal article" date="2023" name="Mol. Phylogenet. Evol.">
        <title>Genome-scale phylogeny and comparative genomics of the fungal order Sordariales.</title>
        <authorList>
            <person name="Hensen N."/>
            <person name="Bonometti L."/>
            <person name="Westerberg I."/>
            <person name="Brannstrom I.O."/>
            <person name="Guillou S."/>
            <person name="Cros-Aarteil S."/>
            <person name="Calhoun S."/>
            <person name="Haridas S."/>
            <person name="Kuo A."/>
            <person name="Mondo S."/>
            <person name="Pangilinan J."/>
            <person name="Riley R."/>
            <person name="LaButti K."/>
            <person name="Andreopoulos B."/>
            <person name="Lipzen A."/>
            <person name="Chen C."/>
            <person name="Yan M."/>
            <person name="Daum C."/>
            <person name="Ng V."/>
            <person name="Clum A."/>
            <person name="Steindorff A."/>
            <person name="Ohm R.A."/>
            <person name="Martin F."/>
            <person name="Silar P."/>
            <person name="Natvig D.O."/>
            <person name="Lalanne C."/>
            <person name="Gautier V."/>
            <person name="Ament-Velasquez S.L."/>
            <person name="Kruys A."/>
            <person name="Hutchinson M.I."/>
            <person name="Powell A.J."/>
            <person name="Barry K."/>
            <person name="Miller A.N."/>
            <person name="Grigoriev I.V."/>
            <person name="Debuchy R."/>
            <person name="Gladieux P."/>
            <person name="Hiltunen Thoren M."/>
            <person name="Johannesson H."/>
        </authorList>
    </citation>
    <scope>NUCLEOTIDE SEQUENCE</scope>
    <source>
        <strain evidence="2">CBS 757.83</strain>
    </source>
</reference>
<protein>
    <submittedName>
        <fullName evidence="2">Uncharacterized protein</fullName>
    </submittedName>
</protein>
<evidence type="ECO:0000313" key="3">
    <source>
        <dbReference type="Proteomes" id="UP001305647"/>
    </source>
</evidence>
<proteinExistence type="predicted"/>
<evidence type="ECO:0000256" key="1">
    <source>
        <dbReference type="SAM" id="MobiDB-lite"/>
    </source>
</evidence>
<keyword evidence="3" id="KW-1185">Reference proteome</keyword>
<dbReference type="Proteomes" id="UP001305647">
    <property type="component" value="Unassembled WGS sequence"/>
</dbReference>
<organism evidence="2 3">
    <name type="scientific">Parathielavia hyrcaniae</name>
    <dbReference type="NCBI Taxonomy" id="113614"/>
    <lineage>
        <taxon>Eukaryota</taxon>
        <taxon>Fungi</taxon>
        <taxon>Dikarya</taxon>
        <taxon>Ascomycota</taxon>
        <taxon>Pezizomycotina</taxon>
        <taxon>Sordariomycetes</taxon>
        <taxon>Sordariomycetidae</taxon>
        <taxon>Sordariales</taxon>
        <taxon>Chaetomiaceae</taxon>
        <taxon>Parathielavia</taxon>
    </lineage>
</organism>
<accession>A0AAN6Q3Y1</accession>
<dbReference type="AlphaFoldDB" id="A0AAN6Q3Y1"/>
<evidence type="ECO:0000313" key="2">
    <source>
        <dbReference type="EMBL" id="KAK4103142.1"/>
    </source>
</evidence>
<dbReference type="EMBL" id="MU863629">
    <property type="protein sequence ID" value="KAK4103142.1"/>
    <property type="molecule type" value="Genomic_DNA"/>
</dbReference>